<dbReference type="InterPro" id="IPR016181">
    <property type="entry name" value="Acyl_CoA_acyltransferase"/>
</dbReference>
<dbReference type="STRING" id="665467.SAMN02982931_00102"/>
<dbReference type="InterPro" id="IPR000182">
    <property type="entry name" value="GNAT_dom"/>
</dbReference>
<proteinExistence type="predicted"/>
<keyword evidence="2" id="KW-0012">Acyltransferase</keyword>
<dbReference type="RefSeq" id="WP_244521091.1">
    <property type="nucleotide sequence ID" value="NZ_FMXQ01000001.1"/>
</dbReference>
<dbReference type="SUPFAM" id="SSF55729">
    <property type="entry name" value="Acyl-CoA N-acyltransferases (Nat)"/>
    <property type="match status" value="1"/>
</dbReference>
<dbReference type="PANTHER" id="PTHR43877">
    <property type="entry name" value="AMINOALKYLPHOSPHONATE N-ACETYLTRANSFERASE-RELATED-RELATED"/>
    <property type="match status" value="1"/>
</dbReference>
<keyword evidence="5" id="KW-1185">Reference proteome</keyword>
<dbReference type="PANTHER" id="PTHR43877:SF2">
    <property type="entry name" value="AMINOALKYLPHOSPHONATE N-ACETYLTRANSFERASE-RELATED"/>
    <property type="match status" value="1"/>
</dbReference>
<name>A0A1G6A2R6_9HYPH</name>
<evidence type="ECO:0000313" key="5">
    <source>
        <dbReference type="Proteomes" id="UP000199071"/>
    </source>
</evidence>
<dbReference type="InterPro" id="IPR050832">
    <property type="entry name" value="Bact_Acetyltransf"/>
</dbReference>
<evidence type="ECO:0000313" key="4">
    <source>
        <dbReference type="EMBL" id="SDB02719.1"/>
    </source>
</evidence>
<protein>
    <submittedName>
        <fullName evidence="4">Ribosomal protein S18 acetylase RimI</fullName>
    </submittedName>
</protein>
<dbReference type="Gene3D" id="3.40.630.30">
    <property type="match status" value="1"/>
</dbReference>
<reference evidence="4 5" key="1">
    <citation type="submission" date="2016-10" db="EMBL/GenBank/DDBJ databases">
        <authorList>
            <person name="de Groot N.N."/>
        </authorList>
    </citation>
    <scope>NUCLEOTIDE SEQUENCE [LARGE SCALE GENOMIC DNA]</scope>
    <source>
        <strain evidence="4 5">ATCC 35022</strain>
    </source>
</reference>
<dbReference type="CDD" id="cd04301">
    <property type="entry name" value="NAT_SF"/>
    <property type="match status" value="1"/>
</dbReference>
<organism evidence="4 5">
    <name type="scientific">Bauldia litoralis</name>
    <dbReference type="NCBI Taxonomy" id="665467"/>
    <lineage>
        <taxon>Bacteria</taxon>
        <taxon>Pseudomonadati</taxon>
        <taxon>Pseudomonadota</taxon>
        <taxon>Alphaproteobacteria</taxon>
        <taxon>Hyphomicrobiales</taxon>
        <taxon>Kaistiaceae</taxon>
        <taxon>Bauldia</taxon>
    </lineage>
</organism>
<gene>
    <name evidence="4" type="ORF">SAMN02982931_00102</name>
</gene>
<evidence type="ECO:0000256" key="2">
    <source>
        <dbReference type="ARBA" id="ARBA00023315"/>
    </source>
</evidence>
<sequence length="160" mass="18396">MSGPEVSIRSLSSRERPEWEPLWQGYLSFYKASQPPEATNVLWTRLHDPAEPMHALGAWVDDTLLGITHYLFHRSFWTVGDYCYLQDLFVAPEARGRGLGRSLIEAVGDKALEAGANRVYWLTHEDNHAARALYDKVAARPGFIQYRRLLQEENRHGRET</sequence>
<keyword evidence="4" id="KW-0687">Ribonucleoprotein</keyword>
<evidence type="ECO:0000256" key="1">
    <source>
        <dbReference type="ARBA" id="ARBA00022679"/>
    </source>
</evidence>
<dbReference type="EMBL" id="FMXQ01000001">
    <property type="protein sequence ID" value="SDB02719.1"/>
    <property type="molecule type" value="Genomic_DNA"/>
</dbReference>
<keyword evidence="4" id="KW-0689">Ribosomal protein</keyword>
<dbReference type="PROSITE" id="PS51186">
    <property type="entry name" value="GNAT"/>
    <property type="match status" value="1"/>
</dbReference>
<dbReference type="GO" id="GO:0016747">
    <property type="term" value="F:acyltransferase activity, transferring groups other than amino-acyl groups"/>
    <property type="evidence" value="ECO:0007669"/>
    <property type="project" value="InterPro"/>
</dbReference>
<dbReference type="AlphaFoldDB" id="A0A1G6A2R6"/>
<accession>A0A1G6A2R6</accession>
<keyword evidence="1" id="KW-0808">Transferase</keyword>
<dbReference type="Pfam" id="PF00583">
    <property type="entry name" value="Acetyltransf_1"/>
    <property type="match status" value="1"/>
</dbReference>
<dbReference type="Proteomes" id="UP000199071">
    <property type="component" value="Unassembled WGS sequence"/>
</dbReference>
<evidence type="ECO:0000259" key="3">
    <source>
        <dbReference type="PROSITE" id="PS51186"/>
    </source>
</evidence>
<dbReference type="GO" id="GO:0005840">
    <property type="term" value="C:ribosome"/>
    <property type="evidence" value="ECO:0007669"/>
    <property type="project" value="UniProtKB-KW"/>
</dbReference>
<feature type="domain" description="N-acetyltransferase" evidence="3">
    <location>
        <begin position="6"/>
        <end position="160"/>
    </location>
</feature>